<protein>
    <recommendedName>
        <fullName evidence="2">RSE1/DDB1/CPSF1 first beta-propeller domain-containing protein</fullName>
    </recommendedName>
</protein>
<dbReference type="InterPro" id="IPR050358">
    <property type="entry name" value="RSE1/DDB1/CFT1"/>
</dbReference>
<reference evidence="3" key="1">
    <citation type="journal article" date="2023" name="Mol. Phylogenet. Evol.">
        <title>Genome-scale phylogeny and comparative genomics of the fungal order Sordariales.</title>
        <authorList>
            <person name="Hensen N."/>
            <person name="Bonometti L."/>
            <person name="Westerberg I."/>
            <person name="Brannstrom I.O."/>
            <person name="Guillou S."/>
            <person name="Cros-Aarteil S."/>
            <person name="Calhoun S."/>
            <person name="Haridas S."/>
            <person name="Kuo A."/>
            <person name="Mondo S."/>
            <person name="Pangilinan J."/>
            <person name="Riley R."/>
            <person name="LaButti K."/>
            <person name="Andreopoulos B."/>
            <person name="Lipzen A."/>
            <person name="Chen C."/>
            <person name="Yan M."/>
            <person name="Daum C."/>
            <person name="Ng V."/>
            <person name="Clum A."/>
            <person name="Steindorff A."/>
            <person name="Ohm R.A."/>
            <person name="Martin F."/>
            <person name="Silar P."/>
            <person name="Natvig D.O."/>
            <person name="Lalanne C."/>
            <person name="Gautier V."/>
            <person name="Ament-Velasquez S.L."/>
            <person name="Kruys A."/>
            <person name="Hutchinson M.I."/>
            <person name="Powell A.J."/>
            <person name="Barry K."/>
            <person name="Miller A.N."/>
            <person name="Grigoriev I.V."/>
            <person name="Debuchy R."/>
            <person name="Gladieux P."/>
            <person name="Hiltunen Thoren M."/>
            <person name="Johannesson H."/>
        </authorList>
    </citation>
    <scope>NUCLEOTIDE SEQUENCE</scope>
    <source>
        <strain evidence="3">CBS 123565</strain>
    </source>
</reference>
<dbReference type="Pfam" id="PF10433">
    <property type="entry name" value="Beta-prop_RSE1_1st"/>
    <property type="match status" value="1"/>
</dbReference>
<gene>
    <name evidence="3" type="ORF">BT67DRAFT_489718</name>
</gene>
<dbReference type="Gene3D" id="2.130.10.10">
    <property type="entry name" value="YVTN repeat-like/Quinoprotein amine dehydrogenase"/>
    <property type="match status" value="3"/>
</dbReference>
<evidence type="ECO:0000259" key="2">
    <source>
        <dbReference type="Pfam" id="PF10433"/>
    </source>
</evidence>
<feature type="domain" description="RSE1/DDB1/CPSF1 first beta-propeller" evidence="2">
    <location>
        <begin position="59"/>
        <end position="477"/>
    </location>
</feature>
<dbReference type="InterPro" id="IPR018846">
    <property type="entry name" value="Beta-prop_RSE1/DDB1/CPSF1_1st"/>
</dbReference>
<accession>A0AAN6UD14</accession>
<dbReference type="EMBL" id="MU853432">
    <property type="protein sequence ID" value="KAK4130773.1"/>
    <property type="molecule type" value="Genomic_DNA"/>
</dbReference>
<dbReference type="InterPro" id="IPR015943">
    <property type="entry name" value="WD40/YVTN_repeat-like_dom_sf"/>
</dbReference>
<organism evidence="3 4">
    <name type="scientific">Trichocladium antarcticum</name>
    <dbReference type="NCBI Taxonomy" id="1450529"/>
    <lineage>
        <taxon>Eukaryota</taxon>
        <taxon>Fungi</taxon>
        <taxon>Dikarya</taxon>
        <taxon>Ascomycota</taxon>
        <taxon>Pezizomycotina</taxon>
        <taxon>Sordariomycetes</taxon>
        <taxon>Sordariomycetidae</taxon>
        <taxon>Sordariales</taxon>
        <taxon>Chaetomiaceae</taxon>
        <taxon>Trichocladium</taxon>
    </lineage>
</organism>
<evidence type="ECO:0000313" key="4">
    <source>
        <dbReference type="Proteomes" id="UP001304895"/>
    </source>
</evidence>
<name>A0AAN6UD14_9PEZI</name>
<sequence length="1349" mass="148887">MAFHTNVFRGGEWVTQTVDLHAVLKLQAAPKAPMKHSPSKGPTCGLLTRTVVESALANSILPVRLRCAENNDVAFVGVSLPGSLVRRRSLAADILHQDRFVQICELRENGRLDEIIRKNDFGCRIRNACVVGSFIIPDLKDEGSPVSSSRPTIKIEDGGPGLFGLSPPRPSSPSTQLPPQFLMVVLESGDSVFLFVRPGPDGKPEFVTTGSGSPRIRNPYPGFHLAIDPSSRYVALAGATDYFVVHELESHERLNQRYLGNEPLNPVRSLHMRSVRGVIHKIAFLHPRPGDHHHIILLLVLVRNGQSRTVIYEWELESNLESVFAEEKYGHRLPVEHRMPLLLIPLTAQSAFLFITRDRLTVCTGCLHGPPKFENYPLAADVRPTADHHGRGQPLWTAWARALRLQSFKKHRDCIFLAREDGVVVFIDLDQVDVGSVNRMDTFPCSISRAFACLFDPCTDVLMMGSESGPGGYWKIPPRESSELLGPLPNWAPAVDFATTDDFSEWHHEDMVPWQQGQLRKPDRVFSTCEGGGSGTGAITEYRYGLKAVIGLDLEYGAGMKQAWLLTSHRSAPDDGYLLLLSMPSHTAALLLRSDFSNAREAAADSTPYDLTSATLALTSFGRVAVQITTRYMVLSTDRRSARFPLQDLGGLSNASVSDACILDDCIVISAHVDLQFCLYVFRVDQISLTVAHVQTLEVDGEVTCLSPGIDTTVLAGVRKSQRTFLAYASLRQACDRLEMVDLTDCLTDKNDGFGAGSLSPVEGIATIVSIQNTVFLGTRSGEVITVKDIGGSMSINCEKFGTTTANLNHNHHAGTNDPTILVSCDHSLVAISTPLDGNCRGATAQLKKFRVWPVDNSDLEAPSPPVHYATAVGIPAGDGITPVLMISGSRLLLAELHHQPGPVHGRIPLNGVPNRVYYCKSTQCLIVSVTYDDRPNLVFINPETGEDIGLPTDKSGNSQEYVSGLGKQGDRIMGVTEWNYKRDGSVWNWILVTTKAGRLIVLSTLKVAGTGKDGQPLIRFWTRYKKEVAGGPIYSVLGYDEGVIYGVGNTVQWEMLDMKDRKLKPLKAHRLDSPATSLRISHGKLIVLTSRESLVVLDHLDDGGVAAPQALTTRICHVDPWRRNGIHFIELAGPLSEEDETGAVVLLADREGGVGGLWVPWEMPERECEVVLEAELGASIRRFRRGRTRPVWEQWAGRPMYGRRPATVDDADILGVALNGGMYHFALLGVQGWRLLRFIQNAALGSEEVCPLRRQRRDRDQDDFDEDLEPRMDAGLEMHVDGDILQRCLEKRALERLVVRPEHVSRLVELLAELDDGRYTEGFADEGDLGRYFQLAYDILGYYLRPVL</sequence>
<comment type="caution">
    <text evidence="3">The sequence shown here is derived from an EMBL/GenBank/DDBJ whole genome shotgun (WGS) entry which is preliminary data.</text>
</comment>
<evidence type="ECO:0000313" key="3">
    <source>
        <dbReference type="EMBL" id="KAK4130773.1"/>
    </source>
</evidence>
<feature type="region of interest" description="Disordered" evidence="1">
    <location>
        <begin position="157"/>
        <end position="176"/>
    </location>
</feature>
<evidence type="ECO:0000256" key="1">
    <source>
        <dbReference type="SAM" id="MobiDB-lite"/>
    </source>
</evidence>
<dbReference type="Proteomes" id="UP001304895">
    <property type="component" value="Unassembled WGS sequence"/>
</dbReference>
<proteinExistence type="predicted"/>
<keyword evidence="4" id="KW-1185">Reference proteome</keyword>
<reference evidence="3" key="2">
    <citation type="submission" date="2023-05" db="EMBL/GenBank/DDBJ databases">
        <authorList>
            <consortium name="Lawrence Berkeley National Laboratory"/>
            <person name="Steindorff A."/>
            <person name="Hensen N."/>
            <person name="Bonometti L."/>
            <person name="Westerberg I."/>
            <person name="Brannstrom I.O."/>
            <person name="Guillou S."/>
            <person name="Cros-Aarteil S."/>
            <person name="Calhoun S."/>
            <person name="Haridas S."/>
            <person name="Kuo A."/>
            <person name="Mondo S."/>
            <person name="Pangilinan J."/>
            <person name="Riley R."/>
            <person name="Labutti K."/>
            <person name="Andreopoulos B."/>
            <person name="Lipzen A."/>
            <person name="Chen C."/>
            <person name="Yanf M."/>
            <person name="Daum C."/>
            <person name="Ng V."/>
            <person name="Clum A."/>
            <person name="Ohm R."/>
            <person name="Martin F."/>
            <person name="Silar P."/>
            <person name="Natvig D."/>
            <person name="Lalanne C."/>
            <person name="Gautier V."/>
            <person name="Ament-Velasquez S.L."/>
            <person name="Kruys A."/>
            <person name="Hutchinson M.I."/>
            <person name="Powell A.J."/>
            <person name="Barry K."/>
            <person name="Miller A.N."/>
            <person name="Grigoriev I.V."/>
            <person name="Debuchy R."/>
            <person name="Gladieux P."/>
            <person name="Thoren M.H."/>
            <person name="Johannesson H."/>
        </authorList>
    </citation>
    <scope>NUCLEOTIDE SEQUENCE</scope>
    <source>
        <strain evidence="3">CBS 123565</strain>
    </source>
</reference>
<dbReference type="PANTHER" id="PTHR10644">
    <property type="entry name" value="DNA REPAIR/RNA PROCESSING CPSF FAMILY"/>
    <property type="match status" value="1"/>
</dbReference>